<name>A0ABT4LPP6_9PROT</name>
<proteinExistence type="predicted"/>
<dbReference type="Proteomes" id="UP001069802">
    <property type="component" value="Unassembled WGS sequence"/>
</dbReference>
<reference evidence="4" key="1">
    <citation type="submission" date="2022-12" db="EMBL/GenBank/DDBJ databases">
        <title>Bacterial isolates from different developmental stages of Nematostella vectensis.</title>
        <authorList>
            <person name="Fraune S."/>
        </authorList>
    </citation>
    <scope>NUCLEOTIDE SEQUENCE</scope>
    <source>
        <strain evidence="4">G21630-S1</strain>
    </source>
</reference>
<evidence type="ECO:0000313" key="4">
    <source>
        <dbReference type="EMBL" id="MCZ4282286.1"/>
    </source>
</evidence>
<keyword evidence="1" id="KW-0378">Hydrolase</keyword>
<dbReference type="InterPro" id="IPR011006">
    <property type="entry name" value="CheY-like_superfamily"/>
</dbReference>
<accession>A0ABT4LPP6</accession>
<keyword evidence="2" id="KW-0597">Phosphoprotein</keyword>
<gene>
    <name evidence="4" type="ORF">O4H49_15980</name>
</gene>
<feature type="modified residue" description="4-aspartylphosphate" evidence="2">
    <location>
        <position position="65"/>
    </location>
</feature>
<dbReference type="InterPro" id="IPR001789">
    <property type="entry name" value="Sig_transdc_resp-reg_receiver"/>
</dbReference>
<dbReference type="EMBL" id="JAPWGY010000006">
    <property type="protein sequence ID" value="MCZ4282286.1"/>
    <property type="molecule type" value="Genomic_DNA"/>
</dbReference>
<organism evidence="4 5">
    <name type="scientific">Kiloniella laminariae</name>
    <dbReference type="NCBI Taxonomy" id="454162"/>
    <lineage>
        <taxon>Bacteria</taxon>
        <taxon>Pseudomonadati</taxon>
        <taxon>Pseudomonadota</taxon>
        <taxon>Alphaproteobacteria</taxon>
        <taxon>Rhodospirillales</taxon>
        <taxon>Kiloniellaceae</taxon>
        <taxon>Kiloniella</taxon>
    </lineage>
</organism>
<dbReference type="Pfam" id="PF00072">
    <property type="entry name" value="Response_reg"/>
    <property type="match status" value="1"/>
</dbReference>
<dbReference type="PANTHER" id="PTHR43156:SF2">
    <property type="entry name" value="STAGE II SPORULATION PROTEIN E"/>
    <property type="match status" value="1"/>
</dbReference>
<protein>
    <submittedName>
        <fullName evidence="4">Fused response regulator/phosphatase</fullName>
    </submittedName>
</protein>
<dbReference type="RefSeq" id="WP_269424436.1">
    <property type="nucleotide sequence ID" value="NZ_JAPWGY010000006.1"/>
</dbReference>
<sequence>MSSEKVPLEDILNRRILVVDDAKSLCVLIYSILKKAGFTNIIMAENGMEAMSTIAATPPDLIILDLMMPIMDGMEVCRLARQIEDTASIPIIIQTAMDNQGERLKAFAVGASDLITKPVYPQELVARTKLHLQNLVLAEKQERYLNRVADELAMAKDVQQNLLPSSQFLADIKSRFQVNIASVCEPSSELGGDFWRAEPLKNGSLGFYIADFSGHGVVSALNTVRLHTLMYNIDHDWDNPCAILEQINLDLCRILPTGQFATMMIGIISREENTLYYAAAASPQPIYGKWADPDSIEYLDTSGLPLGISEKASYETRKIAFSKDNFLFCYSDALTETQMKDGKYLEGDLLLEKVRSLSSASENKHLLDQVMKDFYENKGHLLKDDLTAVSFDYLD</sequence>
<dbReference type="Pfam" id="PF07228">
    <property type="entry name" value="SpoIIE"/>
    <property type="match status" value="1"/>
</dbReference>
<dbReference type="PROSITE" id="PS50110">
    <property type="entry name" value="RESPONSE_REGULATORY"/>
    <property type="match status" value="1"/>
</dbReference>
<dbReference type="Gene3D" id="3.40.50.2300">
    <property type="match status" value="1"/>
</dbReference>
<dbReference type="InterPro" id="IPR001932">
    <property type="entry name" value="PPM-type_phosphatase-like_dom"/>
</dbReference>
<feature type="domain" description="Response regulatory" evidence="3">
    <location>
        <begin position="15"/>
        <end position="132"/>
    </location>
</feature>
<dbReference type="InterPro" id="IPR036457">
    <property type="entry name" value="PPM-type-like_dom_sf"/>
</dbReference>
<evidence type="ECO:0000256" key="2">
    <source>
        <dbReference type="PROSITE-ProRule" id="PRU00169"/>
    </source>
</evidence>
<comment type="caution">
    <text evidence="4">The sequence shown here is derived from an EMBL/GenBank/DDBJ whole genome shotgun (WGS) entry which is preliminary data.</text>
</comment>
<dbReference type="Gene3D" id="3.60.40.10">
    <property type="entry name" value="PPM-type phosphatase domain"/>
    <property type="match status" value="1"/>
</dbReference>
<evidence type="ECO:0000256" key="1">
    <source>
        <dbReference type="ARBA" id="ARBA00022801"/>
    </source>
</evidence>
<dbReference type="SMART" id="SM00331">
    <property type="entry name" value="PP2C_SIG"/>
    <property type="match status" value="1"/>
</dbReference>
<dbReference type="InterPro" id="IPR052016">
    <property type="entry name" value="Bact_Sigma-Reg"/>
</dbReference>
<evidence type="ECO:0000259" key="3">
    <source>
        <dbReference type="PROSITE" id="PS50110"/>
    </source>
</evidence>
<dbReference type="SMART" id="SM00448">
    <property type="entry name" value="REC"/>
    <property type="match status" value="1"/>
</dbReference>
<dbReference type="SUPFAM" id="SSF52172">
    <property type="entry name" value="CheY-like"/>
    <property type="match status" value="1"/>
</dbReference>
<dbReference type="PANTHER" id="PTHR43156">
    <property type="entry name" value="STAGE II SPORULATION PROTEIN E-RELATED"/>
    <property type="match status" value="1"/>
</dbReference>
<keyword evidence="5" id="KW-1185">Reference proteome</keyword>
<evidence type="ECO:0000313" key="5">
    <source>
        <dbReference type="Proteomes" id="UP001069802"/>
    </source>
</evidence>